<protein>
    <submittedName>
        <fullName evidence="8">Hemolysin family protein</fullName>
    </submittedName>
</protein>
<keyword evidence="9" id="KW-1185">Reference proteome</keyword>
<reference evidence="8 9" key="1">
    <citation type="submission" date="2024-09" db="EMBL/GenBank/DDBJ databases">
        <authorList>
            <person name="Sun Q."/>
            <person name="Mori K."/>
        </authorList>
    </citation>
    <scope>NUCLEOTIDE SEQUENCE [LARGE SCALE GENOMIC DNA]</scope>
    <source>
        <strain evidence="8 9">JCM 11683</strain>
    </source>
</reference>
<keyword evidence="4 5" id="KW-0472">Membrane</keyword>
<evidence type="ECO:0000256" key="5">
    <source>
        <dbReference type="SAM" id="Phobius"/>
    </source>
</evidence>
<evidence type="ECO:0000256" key="4">
    <source>
        <dbReference type="PROSITE-ProRule" id="PRU01193"/>
    </source>
</evidence>
<evidence type="ECO:0000256" key="3">
    <source>
        <dbReference type="PROSITE-ProRule" id="PRU00703"/>
    </source>
</evidence>
<dbReference type="EMBL" id="JBHMAU010000073">
    <property type="protein sequence ID" value="MFB9777193.1"/>
    <property type="molecule type" value="Genomic_DNA"/>
</dbReference>
<comment type="subcellular location">
    <subcellularLocation>
        <location evidence="1">Cell membrane</location>
        <topology evidence="1">Multi-pass membrane protein</topology>
    </subcellularLocation>
</comment>
<evidence type="ECO:0000259" key="7">
    <source>
        <dbReference type="PROSITE" id="PS51846"/>
    </source>
</evidence>
<dbReference type="InterPro" id="IPR051676">
    <property type="entry name" value="UPF0053_domain"/>
</dbReference>
<dbReference type="RefSeq" id="WP_376841097.1">
    <property type="nucleotide sequence ID" value="NZ_JBHMAU010000073.1"/>
</dbReference>
<dbReference type="SUPFAM" id="SSF54631">
    <property type="entry name" value="CBS-domain pair"/>
    <property type="match status" value="1"/>
</dbReference>
<sequence length="353" mass="38729">MSDWFGLIWLVLLLLGNAFFVAAEFGIVSAKRSQIEPKAEEGSKAAQTTLFAMEHVSLMLAICQLGITVCSLLLGNVAEPAIHHLLVGPMSFLGVPEALSGVIAFIIALSVVTYLHVVVGEMIPKNIALAVSQQAAMLLAPPLVVLARIFGFVIRPMNAFANRTLKLIGIDPRDDVNAAYTIEEVQSIVAESQREGLLSDDTGLLKGALEFSDKTIRDVMVPMDRVVTVAEDVTPATIEHLVARTGFSRYIILDSDREPSGYVHVKDVLYADTEDDYTCEIPDKRFRSLVTLRAADEIEDSLDSMQQAGHHVGRVLDDDHRTVGILFLEDVIEELVGEVHDVMQRTPRARRAD</sequence>
<feature type="transmembrane region" description="Helical" evidence="5">
    <location>
        <begin position="98"/>
        <end position="123"/>
    </location>
</feature>
<dbReference type="InterPro" id="IPR002550">
    <property type="entry name" value="CNNM"/>
</dbReference>
<accession>A0ABV5X447</accession>
<dbReference type="Pfam" id="PF01595">
    <property type="entry name" value="CNNM"/>
    <property type="match status" value="1"/>
</dbReference>
<keyword evidence="4 5" id="KW-1133">Transmembrane helix</keyword>
<feature type="transmembrane region" description="Helical" evidence="5">
    <location>
        <begin position="58"/>
        <end position="78"/>
    </location>
</feature>
<feature type="transmembrane region" description="Helical" evidence="5">
    <location>
        <begin position="6"/>
        <end position="28"/>
    </location>
</feature>
<dbReference type="Proteomes" id="UP001589707">
    <property type="component" value="Unassembled WGS sequence"/>
</dbReference>
<keyword evidence="3" id="KW-0129">CBS domain</keyword>
<evidence type="ECO:0000259" key="6">
    <source>
        <dbReference type="PROSITE" id="PS51371"/>
    </source>
</evidence>
<dbReference type="PROSITE" id="PS51371">
    <property type="entry name" value="CBS"/>
    <property type="match status" value="2"/>
</dbReference>
<dbReference type="PANTHER" id="PTHR43099:SF5">
    <property type="entry name" value="HLYC_CORC FAMILY TRANSPORTER"/>
    <property type="match status" value="1"/>
</dbReference>
<dbReference type="Gene3D" id="3.10.580.10">
    <property type="entry name" value="CBS-domain"/>
    <property type="match status" value="1"/>
</dbReference>
<gene>
    <name evidence="8" type="ORF">ACFFN1_12425</name>
</gene>
<dbReference type="PANTHER" id="PTHR43099">
    <property type="entry name" value="UPF0053 PROTEIN YRKA"/>
    <property type="match status" value="1"/>
</dbReference>
<evidence type="ECO:0000256" key="1">
    <source>
        <dbReference type="ARBA" id="ARBA00004651"/>
    </source>
</evidence>
<dbReference type="SMART" id="SM00116">
    <property type="entry name" value="CBS"/>
    <property type="match status" value="2"/>
</dbReference>
<keyword evidence="4 5" id="KW-0812">Transmembrane</keyword>
<dbReference type="PROSITE" id="PS51846">
    <property type="entry name" value="CNNM"/>
    <property type="match status" value="1"/>
</dbReference>
<dbReference type="InterPro" id="IPR046342">
    <property type="entry name" value="CBS_dom_sf"/>
</dbReference>
<evidence type="ECO:0000256" key="2">
    <source>
        <dbReference type="ARBA" id="ARBA00022475"/>
    </source>
</evidence>
<feature type="domain" description="CBS" evidence="6">
    <location>
        <begin position="220"/>
        <end position="278"/>
    </location>
</feature>
<name>A0ABV5X447_9MICO</name>
<comment type="caution">
    <text evidence="8">The sequence shown here is derived from an EMBL/GenBank/DDBJ whole genome shotgun (WGS) entry which is preliminary data.</text>
</comment>
<organism evidence="8 9">
    <name type="scientific">Brevibacterium otitidis</name>
    <dbReference type="NCBI Taxonomy" id="53364"/>
    <lineage>
        <taxon>Bacteria</taxon>
        <taxon>Bacillati</taxon>
        <taxon>Actinomycetota</taxon>
        <taxon>Actinomycetes</taxon>
        <taxon>Micrococcales</taxon>
        <taxon>Brevibacteriaceae</taxon>
        <taxon>Brevibacterium</taxon>
    </lineage>
</organism>
<feature type="domain" description="CBS" evidence="6">
    <location>
        <begin position="285"/>
        <end position="342"/>
    </location>
</feature>
<feature type="domain" description="CNNM transmembrane" evidence="7">
    <location>
        <begin position="1"/>
        <end position="202"/>
    </location>
</feature>
<evidence type="ECO:0000313" key="8">
    <source>
        <dbReference type="EMBL" id="MFB9777193.1"/>
    </source>
</evidence>
<dbReference type="Pfam" id="PF00571">
    <property type="entry name" value="CBS"/>
    <property type="match status" value="2"/>
</dbReference>
<dbReference type="InterPro" id="IPR000644">
    <property type="entry name" value="CBS_dom"/>
</dbReference>
<feature type="transmembrane region" description="Helical" evidence="5">
    <location>
        <begin position="135"/>
        <end position="154"/>
    </location>
</feature>
<proteinExistence type="predicted"/>
<evidence type="ECO:0000313" key="9">
    <source>
        <dbReference type="Proteomes" id="UP001589707"/>
    </source>
</evidence>
<keyword evidence="2" id="KW-1003">Cell membrane</keyword>